<dbReference type="PROSITE" id="PS00934">
    <property type="entry name" value="GLYOXALASE_I_1"/>
    <property type="match status" value="1"/>
</dbReference>
<sequence length="376" mass="44685">MEEESALTVGKRYNVTWQQTMLRIHDPKETVEFYEKHFGMVNIHTYHFDEYNFSLYFMITPPYDEEEKRKLPKPNTVDSEKYLWNLNTVCLELTHNHNSDEILSNGNNKNDRGFGHIAFNCNDVVKLCDFLFKEKKVKFHKLPHETNMKTIGFALDPNNYWIEIVKRSNDVKWKNREDITNFSQTMIRVKNPKNSLYFYMHILGMELIHVKHNSDFSLYFLKSVYCNSETGKAKAGKHTLFDFDTLRTSFQSGEDYENFKKSWEPVLELTHNHGTENDENFTYHNGNTEPRGFGHIGFLVDDLQNYCKELEKLNIPFKKKIHEGLMNNIAFVYDPDNYLVELIQRDTSFNANNVKYVADDYLHARLFAFYEVIWFQ</sequence>
<evidence type="ECO:0000256" key="7">
    <source>
        <dbReference type="PIRSR" id="PIRSR604361-1"/>
    </source>
</evidence>
<evidence type="ECO:0000256" key="9">
    <source>
        <dbReference type="RuleBase" id="RU361179"/>
    </source>
</evidence>
<feature type="binding site" evidence="8">
    <location>
        <position position="295"/>
    </location>
    <ligand>
        <name>Zn(2+)</name>
        <dbReference type="ChEBI" id="CHEBI:29105"/>
        <note>ligand shared between dimeric partners</note>
    </ligand>
</feature>
<dbReference type="EMBL" id="FLQU01000281">
    <property type="protein sequence ID" value="SBS83448.1"/>
    <property type="molecule type" value="Genomic_DNA"/>
</dbReference>
<dbReference type="EMBL" id="FLQV01000347">
    <property type="protein sequence ID" value="SBS90679.1"/>
    <property type="molecule type" value="Genomic_DNA"/>
</dbReference>
<dbReference type="InterPro" id="IPR004361">
    <property type="entry name" value="Glyoxalase_1"/>
</dbReference>
<dbReference type="PANTHER" id="PTHR10374:SF30">
    <property type="entry name" value="LACTOYLGLUTATHIONE LYASE"/>
    <property type="match status" value="1"/>
</dbReference>
<evidence type="ECO:0000256" key="6">
    <source>
        <dbReference type="ARBA" id="ARBA00023239"/>
    </source>
</evidence>
<feature type="domain" description="VOC" evidence="10">
    <location>
        <begin position="181"/>
        <end position="345"/>
    </location>
</feature>
<evidence type="ECO:0000256" key="3">
    <source>
        <dbReference type="ARBA" id="ARBA00012081"/>
    </source>
</evidence>
<dbReference type="InterPro" id="IPR018146">
    <property type="entry name" value="Glyoxalase_1_CS"/>
</dbReference>
<feature type="binding site" evidence="8">
    <location>
        <position position="268"/>
    </location>
    <ligand>
        <name>Zn(2+)</name>
        <dbReference type="ChEBI" id="CHEBI:29105"/>
        <note>ligand shared between dimeric partners</note>
    </ligand>
</feature>
<feature type="domain" description="VOC" evidence="10">
    <location>
        <begin position="16"/>
        <end position="167"/>
    </location>
</feature>
<keyword evidence="5 8" id="KW-0862">Zinc</keyword>
<evidence type="ECO:0000259" key="10">
    <source>
        <dbReference type="PROSITE" id="PS51819"/>
    </source>
</evidence>
<feature type="active site" description="Proton donor/acceptor" evidence="7">
    <location>
        <position position="341"/>
    </location>
</feature>
<proteinExistence type="inferred from homology"/>
<dbReference type="Proteomes" id="UP000078560">
    <property type="component" value="Unassembled WGS sequence"/>
</dbReference>
<comment type="pathway">
    <text evidence="1 9">Secondary metabolite metabolism; methylglyoxal degradation; (R)-lactate from methylglyoxal: step 1/2.</text>
</comment>
<dbReference type="NCBIfam" id="TIGR00068">
    <property type="entry name" value="glyox_I"/>
    <property type="match status" value="1"/>
</dbReference>
<evidence type="ECO:0000256" key="8">
    <source>
        <dbReference type="PIRSR" id="PIRSR604361-3"/>
    </source>
</evidence>
<gene>
    <name evidence="12" type="ORF">POVCU1_018880</name>
    <name evidence="11" type="ORF">POVCU2_0020960</name>
</gene>
<dbReference type="PROSITE" id="PS51819">
    <property type="entry name" value="VOC"/>
    <property type="match status" value="2"/>
</dbReference>
<accession>A0A1A8WHI5</accession>
<dbReference type="PANTHER" id="PTHR10374">
    <property type="entry name" value="LACTOYLGLUTATHIONE LYASE GLYOXALASE I"/>
    <property type="match status" value="1"/>
</dbReference>
<protein>
    <recommendedName>
        <fullName evidence="3 9">Lactoylglutathione lyase</fullName>
        <ecNumber evidence="3 9">4.4.1.5</ecNumber>
    </recommendedName>
    <alternativeName>
        <fullName evidence="9">Glyoxalase I</fullName>
    </alternativeName>
</protein>
<comment type="similarity">
    <text evidence="2 9">Belongs to the glyoxalase I family.</text>
</comment>
<dbReference type="Gene3D" id="3.10.180.10">
    <property type="entry name" value="2,3-Dihydroxybiphenyl 1,2-Dioxygenase, domain 1"/>
    <property type="match status" value="2"/>
</dbReference>
<reference evidence="13 14" key="1">
    <citation type="submission" date="2016-05" db="EMBL/GenBank/DDBJ databases">
        <authorList>
            <person name="Naeem Raeece"/>
        </authorList>
    </citation>
    <scope>NUCLEOTIDE SEQUENCE [LARGE SCALE GENOMIC DNA]</scope>
</reference>
<evidence type="ECO:0000313" key="14">
    <source>
        <dbReference type="Proteomes" id="UP000078560"/>
    </source>
</evidence>
<evidence type="ECO:0000256" key="4">
    <source>
        <dbReference type="ARBA" id="ARBA00022723"/>
    </source>
</evidence>
<evidence type="ECO:0000256" key="2">
    <source>
        <dbReference type="ARBA" id="ARBA00010363"/>
    </source>
</evidence>
<feature type="binding site" evidence="8">
    <location>
        <position position="184"/>
    </location>
    <ligand>
        <name>Zn(2+)</name>
        <dbReference type="ChEBI" id="CHEBI:29105"/>
        <note>ligand shared between dimeric partners</note>
    </ligand>
</feature>
<dbReference type="Pfam" id="PF00903">
    <property type="entry name" value="Glyoxalase"/>
    <property type="match status" value="2"/>
</dbReference>
<dbReference type="PROSITE" id="PS00935">
    <property type="entry name" value="GLYOXALASE_I_2"/>
    <property type="match status" value="1"/>
</dbReference>
<reference evidence="12" key="2">
    <citation type="submission" date="2016-05" db="EMBL/GenBank/DDBJ databases">
        <authorList>
            <person name="Lavstsen T."/>
            <person name="Jespersen J.S."/>
        </authorList>
    </citation>
    <scope>NUCLEOTIDE SEQUENCE [LARGE SCALE GENOMIC DNA]</scope>
</reference>
<dbReference type="InterPro" id="IPR029068">
    <property type="entry name" value="Glyas_Bleomycin-R_OHBP_Dase"/>
</dbReference>
<evidence type="ECO:0000256" key="5">
    <source>
        <dbReference type="ARBA" id="ARBA00022833"/>
    </source>
</evidence>
<keyword evidence="6 9" id="KW-0456">Lyase</keyword>
<evidence type="ECO:0000313" key="11">
    <source>
        <dbReference type="EMBL" id="SBS83448.1"/>
    </source>
</evidence>
<feature type="binding site" evidence="8">
    <location>
        <position position="341"/>
    </location>
    <ligand>
        <name>Zn(2+)</name>
        <dbReference type="ChEBI" id="CHEBI:29105"/>
        <note>ligand shared between dimeric partners</note>
    </ligand>
</feature>
<evidence type="ECO:0000313" key="12">
    <source>
        <dbReference type="EMBL" id="SBS90679.1"/>
    </source>
</evidence>
<dbReference type="GO" id="GO:0046872">
    <property type="term" value="F:metal ion binding"/>
    <property type="evidence" value="ECO:0007669"/>
    <property type="project" value="UniProtKB-UniRule"/>
</dbReference>
<evidence type="ECO:0000256" key="1">
    <source>
        <dbReference type="ARBA" id="ARBA00005008"/>
    </source>
</evidence>
<organism evidence="12 13">
    <name type="scientific">Plasmodium ovale curtisi</name>
    <dbReference type="NCBI Taxonomy" id="864141"/>
    <lineage>
        <taxon>Eukaryota</taxon>
        <taxon>Sar</taxon>
        <taxon>Alveolata</taxon>
        <taxon>Apicomplexa</taxon>
        <taxon>Aconoidasida</taxon>
        <taxon>Haemosporida</taxon>
        <taxon>Plasmodiidae</taxon>
        <taxon>Plasmodium</taxon>
        <taxon>Plasmodium (Plasmodium)</taxon>
    </lineage>
</organism>
<name>A0A1A8WHI5_PLAOA</name>
<comment type="cofactor">
    <cofactor evidence="8">
        <name>Zn(2+)</name>
        <dbReference type="ChEBI" id="CHEBI:29105"/>
    </cofactor>
    <text evidence="8">Binds 1 zinc ion per subunit. In the homodimer, two zinc ions are bound between subunits.</text>
</comment>
<dbReference type="GO" id="GO:0004462">
    <property type="term" value="F:lactoylglutathione lyase activity"/>
    <property type="evidence" value="ECO:0007669"/>
    <property type="project" value="UniProtKB-UniRule"/>
</dbReference>
<dbReference type="EC" id="4.4.1.5" evidence="3 9"/>
<comment type="function">
    <text evidence="9">Catalyzes the conversion of hemimercaptal, formed from methylglyoxal and glutathione, to S-lactoylglutathione.</text>
</comment>
<dbReference type="SUPFAM" id="SSF54593">
    <property type="entry name" value="Glyoxalase/Bleomycin resistance protein/Dihydroxybiphenyl dioxygenase"/>
    <property type="match status" value="2"/>
</dbReference>
<keyword evidence="4 8" id="KW-0479">Metal-binding</keyword>
<dbReference type="CDD" id="cd07233">
    <property type="entry name" value="GlxI_Zn"/>
    <property type="match status" value="2"/>
</dbReference>
<dbReference type="InterPro" id="IPR004360">
    <property type="entry name" value="Glyas_Fos-R_dOase_dom"/>
</dbReference>
<comment type="catalytic activity">
    <reaction evidence="9">
        <text>(R)-S-lactoylglutathione = methylglyoxal + glutathione</text>
        <dbReference type="Rhea" id="RHEA:19069"/>
        <dbReference type="ChEBI" id="CHEBI:17158"/>
        <dbReference type="ChEBI" id="CHEBI:57474"/>
        <dbReference type="ChEBI" id="CHEBI:57925"/>
        <dbReference type="EC" id="4.4.1.5"/>
    </reaction>
</comment>
<dbReference type="Proteomes" id="UP000078546">
    <property type="component" value="Unassembled WGS sequence"/>
</dbReference>
<dbReference type="InterPro" id="IPR037523">
    <property type="entry name" value="VOC_core"/>
</dbReference>
<evidence type="ECO:0000313" key="13">
    <source>
        <dbReference type="Proteomes" id="UP000078546"/>
    </source>
</evidence>
<dbReference type="AlphaFoldDB" id="A0A1A8WHI5"/>